<evidence type="ECO:0000313" key="3">
    <source>
        <dbReference type="Proteomes" id="UP000192591"/>
    </source>
</evidence>
<sequence>MSDEIDRATLLDGVDDELRDAANKALDAVDLLKMCGFPAEWVTRPLEESKPRVVRPFRVMSGHDIDGMTDLIEGYESTLRQFTPNMRADDPEELPELRRAYDLLSENWYGDGAEAATLYVANLSQAYQGSALLISEVAGGAIAAREIIATAREDLTELADTFYAAAEQYAESKKSNSPAWGRMAAWATVGVAVGLLTGGVAGVVGAVGGIAGSLIAGEVAKADAGSVAGDSADEVVTSYLEQADALLDKTTETAEELARKIDDRIGKISEHPIPPPPDVSPGPAFDPDDFRTDTLPGDIERNVRDANVDIAAGGGQAGSAGGGRISNRLAGGEDPDGSDGSGEPEQTAST</sequence>
<dbReference type="Proteomes" id="UP000192591">
    <property type="component" value="Unassembled WGS sequence"/>
</dbReference>
<dbReference type="EMBL" id="MWIH01000005">
    <property type="protein sequence ID" value="OQO93029.1"/>
    <property type="molecule type" value="Genomic_DNA"/>
</dbReference>
<feature type="region of interest" description="Disordered" evidence="1">
    <location>
        <begin position="264"/>
        <end position="350"/>
    </location>
</feature>
<dbReference type="AlphaFoldDB" id="A0A1V9A7C0"/>
<dbReference type="RefSeq" id="WP_081192080.1">
    <property type="nucleotide sequence ID" value="NZ_MWIH01000005.1"/>
</dbReference>
<feature type="compositionally biased region" description="Gly residues" evidence="1">
    <location>
        <begin position="312"/>
        <end position="324"/>
    </location>
</feature>
<feature type="compositionally biased region" description="Low complexity" evidence="1">
    <location>
        <begin position="341"/>
        <end position="350"/>
    </location>
</feature>
<organism evidence="2 3">
    <name type="scientific">Saccharomonospora piscinae</name>
    <dbReference type="NCBI Taxonomy" id="687388"/>
    <lineage>
        <taxon>Bacteria</taxon>
        <taxon>Bacillati</taxon>
        <taxon>Actinomycetota</taxon>
        <taxon>Actinomycetes</taxon>
        <taxon>Pseudonocardiales</taxon>
        <taxon>Pseudonocardiaceae</taxon>
        <taxon>Saccharomonospora</taxon>
    </lineage>
</organism>
<name>A0A1V9A7C0_SACPI</name>
<reference evidence="2 3" key="1">
    <citation type="submission" date="2017-02" db="EMBL/GenBank/DDBJ databases">
        <title>Draft genome of Saccharomonospora sp. 154.</title>
        <authorList>
            <person name="Alonso-Carmona G.S."/>
            <person name="De La Haba R."/>
            <person name="Vera-Gargallo B."/>
            <person name="Sandoval-Trujillo A.H."/>
            <person name="Ramirez-Duran N."/>
            <person name="Ventosa A."/>
        </authorList>
    </citation>
    <scope>NUCLEOTIDE SEQUENCE [LARGE SCALE GENOMIC DNA]</scope>
    <source>
        <strain evidence="2 3">LRS4.154</strain>
    </source>
</reference>
<feature type="compositionally biased region" description="Basic and acidic residues" evidence="1">
    <location>
        <begin position="288"/>
        <end position="307"/>
    </location>
</feature>
<evidence type="ECO:0000313" key="2">
    <source>
        <dbReference type="EMBL" id="OQO93029.1"/>
    </source>
</evidence>
<evidence type="ECO:0000256" key="1">
    <source>
        <dbReference type="SAM" id="MobiDB-lite"/>
    </source>
</evidence>
<protein>
    <submittedName>
        <fullName evidence="2">Uncharacterized protein</fullName>
    </submittedName>
</protein>
<comment type="caution">
    <text evidence="2">The sequence shown here is derived from an EMBL/GenBank/DDBJ whole genome shotgun (WGS) entry which is preliminary data.</text>
</comment>
<proteinExistence type="predicted"/>
<accession>A0A1V9A7C0</accession>
<gene>
    <name evidence="2" type="ORF">B1813_13085</name>
</gene>
<keyword evidence="3" id="KW-1185">Reference proteome</keyword>